<reference evidence="1" key="2">
    <citation type="submission" date="2023-05" db="EMBL/GenBank/DDBJ databases">
        <authorList>
            <person name="Schelkunov M.I."/>
        </authorList>
    </citation>
    <scope>NUCLEOTIDE SEQUENCE</scope>
    <source>
        <strain evidence="1">Hsosn_3</strain>
        <tissue evidence="1">Leaf</tissue>
    </source>
</reference>
<name>A0AAD8H3L3_9APIA</name>
<comment type="caution">
    <text evidence="1">The sequence shown here is derived from an EMBL/GenBank/DDBJ whole genome shotgun (WGS) entry which is preliminary data.</text>
</comment>
<accession>A0AAD8H3L3</accession>
<gene>
    <name evidence="1" type="ORF">POM88_043466</name>
</gene>
<dbReference type="EMBL" id="JAUIZM010000010">
    <property type="protein sequence ID" value="KAK1358992.1"/>
    <property type="molecule type" value="Genomic_DNA"/>
</dbReference>
<reference evidence="1" key="1">
    <citation type="submission" date="2023-02" db="EMBL/GenBank/DDBJ databases">
        <title>Genome of toxic invasive species Heracleum sosnowskyi carries increased number of genes despite the absence of recent whole-genome duplications.</title>
        <authorList>
            <person name="Schelkunov M."/>
            <person name="Shtratnikova V."/>
            <person name="Makarenko M."/>
            <person name="Klepikova A."/>
            <person name="Omelchenko D."/>
            <person name="Novikova G."/>
            <person name="Obukhova E."/>
            <person name="Bogdanov V."/>
            <person name="Penin A."/>
            <person name="Logacheva M."/>
        </authorList>
    </citation>
    <scope>NUCLEOTIDE SEQUENCE</scope>
    <source>
        <strain evidence="1">Hsosn_3</strain>
        <tissue evidence="1">Leaf</tissue>
    </source>
</reference>
<organism evidence="1 2">
    <name type="scientific">Heracleum sosnowskyi</name>
    <dbReference type="NCBI Taxonomy" id="360622"/>
    <lineage>
        <taxon>Eukaryota</taxon>
        <taxon>Viridiplantae</taxon>
        <taxon>Streptophyta</taxon>
        <taxon>Embryophyta</taxon>
        <taxon>Tracheophyta</taxon>
        <taxon>Spermatophyta</taxon>
        <taxon>Magnoliopsida</taxon>
        <taxon>eudicotyledons</taxon>
        <taxon>Gunneridae</taxon>
        <taxon>Pentapetalae</taxon>
        <taxon>asterids</taxon>
        <taxon>campanulids</taxon>
        <taxon>Apiales</taxon>
        <taxon>Apiaceae</taxon>
        <taxon>Apioideae</taxon>
        <taxon>apioid superclade</taxon>
        <taxon>Tordylieae</taxon>
        <taxon>Tordyliinae</taxon>
        <taxon>Heracleum</taxon>
    </lineage>
</organism>
<evidence type="ECO:0000313" key="2">
    <source>
        <dbReference type="Proteomes" id="UP001237642"/>
    </source>
</evidence>
<evidence type="ECO:0000313" key="1">
    <source>
        <dbReference type="EMBL" id="KAK1358992.1"/>
    </source>
</evidence>
<protein>
    <submittedName>
        <fullName evidence="1">Uncharacterized protein</fullName>
    </submittedName>
</protein>
<proteinExistence type="predicted"/>
<dbReference type="AlphaFoldDB" id="A0AAD8H3L3"/>
<dbReference type="Proteomes" id="UP001237642">
    <property type="component" value="Unassembled WGS sequence"/>
</dbReference>
<keyword evidence="2" id="KW-1185">Reference proteome</keyword>
<sequence>MGMSAAIFSEQGRVQPVKFMLLKHVQWSKGCDEPRDPVVVAAYSLAVYNGEDMAVRRALSHMTDEYHVAKAMSAFLKAPKSDLQKDFVAKQGSKIDNELLTLGSLEEVRHVFARVVFDTVYPVSMSLEYKYSAR</sequence>